<dbReference type="Gene3D" id="3.30.420.10">
    <property type="entry name" value="Ribonuclease H-like superfamily/Ribonuclease H"/>
    <property type="match status" value="1"/>
</dbReference>
<accession>A0A2P4XHP8</accession>
<dbReference type="GO" id="GO:0003676">
    <property type="term" value="F:nucleic acid binding"/>
    <property type="evidence" value="ECO:0007669"/>
    <property type="project" value="InterPro"/>
</dbReference>
<dbReference type="EMBL" id="NCKW01010649">
    <property type="protein sequence ID" value="POM65071.1"/>
    <property type="molecule type" value="Genomic_DNA"/>
</dbReference>
<dbReference type="InterPro" id="IPR036397">
    <property type="entry name" value="RNaseH_sf"/>
</dbReference>
<protein>
    <recommendedName>
        <fullName evidence="3">Tc1-like transposase DDE domain-containing protein</fullName>
    </recommendedName>
</protein>
<comment type="caution">
    <text evidence="1">The sequence shown here is derived from an EMBL/GenBank/DDBJ whole genome shotgun (WGS) entry which is preliminary data.</text>
</comment>
<keyword evidence="2" id="KW-1185">Reference proteome</keyword>
<evidence type="ECO:0008006" key="3">
    <source>
        <dbReference type="Google" id="ProtNLM"/>
    </source>
</evidence>
<dbReference type="OrthoDB" id="123384at2759"/>
<reference evidence="1 2" key="1">
    <citation type="journal article" date="2017" name="Genome Biol. Evol.">
        <title>Phytophthora megakarya and P. palmivora, closely related causal agents of cacao black pod rot, underwent increases in genome sizes and gene numbers by different mechanisms.</title>
        <authorList>
            <person name="Ali S.S."/>
            <person name="Shao J."/>
            <person name="Lary D.J."/>
            <person name="Kronmiller B."/>
            <person name="Shen D."/>
            <person name="Strem M.D."/>
            <person name="Amoako-Attah I."/>
            <person name="Akrofi A.Y."/>
            <person name="Begoude B.A."/>
            <person name="Ten Hoopen G.M."/>
            <person name="Coulibaly K."/>
            <person name="Kebe B.I."/>
            <person name="Melnick R.L."/>
            <person name="Guiltinan M.J."/>
            <person name="Tyler B.M."/>
            <person name="Meinhardt L.W."/>
            <person name="Bailey B.A."/>
        </authorList>
    </citation>
    <scope>NUCLEOTIDE SEQUENCE [LARGE SCALE GENOMIC DNA]</scope>
    <source>
        <strain evidence="2">sbr112.9</strain>
    </source>
</reference>
<sequence length="101" mass="11426">MVSLLEDKYLLLIKLSPYSPMLNPIENVFSVFKSGVKSYLALHRDDIIRRLRALQKLNIVLTSCFAPQSTVCPLRSHQSCVIPKQHTLSFHARAMDMPVGS</sequence>
<dbReference type="Proteomes" id="UP000237271">
    <property type="component" value="Unassembled WGS sequence"/>
</dbReference>
<gene>
    <name evidence="1" type="ORF">PHPALM_19289</name>
</gene>
<name>A0A2P4XHP8_9STRA</name>
<evidence type="ECO:0000313" key="2">
    <source>
        <dbReference type="Proteomes" id="UP000237271"/>
    </source>
</evidence>
<evidence type="ECO:0000313" key="1">
    <source>
        <dbReference type="EMBL" id="POM65071.1"/>
    </source>
</evidence>
<organism evidence="1 2">
    <name type="scientific">Phytophthora palmivora</name>
    <dbReference type="NCBI Taxonomy" id="4796"/>
    <lineage>
        <taxon>Eukaryota</taxon>
        <taxon>Sar</taxon>
        <taxon>Stramenopiles</taxon>
        <taxon>Oomycota</taxon>
        <taxon>Peronosporomycetes</taxon>
        <taxon>Peronosporales</taxon>
        <taxon>Peronosporaceae</taxon>
        <taxon>Phytophthora</taxon>
    </lineage>
</organism>
<dbReference type="AlphaFoldDB" id="A0A2P4XHP8"/>
<proteinExistence type="predicted"/>